<accession>G4U032</accession>
<proteinExistence type="predicted"/>
<feature type="domain" description="DRBM" evidence="1">
    <location>
        <begin position="5"/>
        <end position="78"/>
    </location>
</feature>
<comment type="caution">
    <text evidence="2">The sequence shown here is derived from an EMBL/GenBank/DDBJ whole genome shotgun (WGS) entry which is preliminary data.</text>
</comment>
<organism evidence="2 3">
    <name type="scientific">Serendipita indica (strain DSM 11827)</name>
    <name type="common">Root endophyte fungus</name>
    <name type="synonym">Piriformospora indica</name>
    <dbReference type="NCBI Taxonomy" id="1109443"/>
    <lineage>
        <taxon>Eukaryota</taxon>
        <taxon>Fungi</taxon>
        <taxon>Dikarya</taxon>
        <taxon>Basidiomycota</taxon>
        <taxon>Agaricomycotina</taxon>
        <taxon>Agaricomycetes</taxon>
        <taxon>Sebacinales</taxon>
        <taxon>Serendipitaceae</taxon>
        <taxon>Serendipita</taxon>
    </lineage>
</organism>
<protein>
    <recommendedName>
        <fullName evidence="1">DRBM domain-containing protein</fullName>
    </recommendedName>
</protein>
<sequence>MTTDYRTQLNAHCQKTYGAGKFRVKYADQQVKDQPDNAQRWRSKCWITPFNYIVEYGDGFSSKDKAHEDAAYRMLLYLHSP</sequence>
<dbReference type="InterPro" id="IPR014720">
    <property type="entry name" value="dsRBD_dom"/>
</dbReference>
<dbReference type="EMBL" id="CAFZ01001112">
    <property type="protein sequence ID" value="CCA76925.1"/>
    <property type="molecule type" value="Genomic_DNA"/>
</dbReference>
<name>G4U032_SERID</name>
<dbReference type="Gene3D" id="3.30.160.20">
    <property type="match status" value="1"/>
</dbReference>
<dbReference type="HOGENOM" id="CLU_2574748_0_0_1"/>
<evidence type="ECO:0000313" key="2">
    <source>
        <dbReference type="EMBL" id="CCA76925.1"/>
    </source>
</evidence>
<reference evidence="2 3" key="1">
    <citation type="journal article" date="2011" name="PLoS Pathog.">
        <title>Endophytic Life Strategies Decoded by Genome and Transcriptome Analyses of the Mutualistic Root Symbiont Piriformospora indica.</title>
        <authorList>
            <person name="Zuccaro A."/>
            <person name="Lahrmann U."/>
            <person name="Guldener U."/>
            <person name="Langen G."/>
            <person name="Pfiffi S."/>
            <person name="Biedenkopf D."/>
            <person name="Wong P."/>
            <person name="Samans B."/>
            <person name="Grimm C."/>
            <person name="Basiewicz M."/>
            <person name="Murat C."/>
            <person name="Martin F."/>
            <person name="Kogel K.H."/>
        </authorList>
    </citation>
    <scope>NUCLEOTIDE SEQUENCE [LARGE SCALE GENOMIC DNA]</scope>
    <source>
        <strain evidence="2 3">DSM 11827</strain>
    </source>
</reference>
<evidence type="ECO:0000313" key="3">
    <source>
        <dbReference type="Proteomes" id="UP000007148"/>
    </source>
</evidence>
<dbReference type="Pfam" id="PF00035">
    <property type="entry name" value="dsrm"/>
    <property type="match status" value="1"/>
</dbReference>
<dbReference type="InParanoid" id="G4U032"/>
<keyword evidence="3" id="KW-1185">Reference proteome</keyword>
<dbReference type="SUPFAM" id="SSF54768">
    <property type="entry name" value="dsRNA-binding domain-like"/>
    <property type="match status" value="1"/>
</dbReference>
<dbReference type="Proteomes" id="UP000007148">
    <property type="component" value="Unassembled WGS sequence"/>
</dbReference>
<evidence type="ECO:0000259" key="1">
    <source>
        <dbReference type="Pfam" id="PF00035"/>
    </source>
</evidence>
<gene>
    <name evidence="2" type="ORF">PIIN_10908</name>
</gene>
<dbReference type="AlphaFoldDB" id="G4U032"/>